<evidence type="ECO:0000313" key="3">
    <source>
        <dbReference type="Proteomes" id="UP000053660"/>
    </source>
</evidence>
<evidence type="ECO:0000256" key="1">
    <source>
        <dbReference type="SAM" id="MobiDB-lite"/>
    </source>
</evidence>
<dbReference type="EMBL" id="KN574052">
    <property type="protein sequence ID" value="KHJ83317.1"/>
    <property type="molecule type" value="Genomic_DNA"/>
</dbReference>
<evidence type="ECO:0000313" key="2">
    <source>
        <dbReference type="EMBL" id="KHJ83317.1"/>
    </source>
</evidence>
<gene>
    <name evidence="2" type="ORF">OESDEN_16986</name>
</gene>
<sequence length="141" mass="16111">MLVLEPPLIKRSIDPLSIPRLIREPPLKRGDKRDSYIYPSTSSQLSDRIPLREPPLKRSGFENENQEVDLSRLSYLAEPDGRPSYLILRPASDELPANSQDILQERASVQRSPLSPSLLFPLRQLTPSASMRPLSLTRLWR</sequence>
<name>A0A0B1SIE8_OESDE</name>
<dbReference type="Proteomes" id="UP000053660">
    <property type="component" value="Unassembled WGS sequence"/>
</dbReference>
<proteinExistence type="predicted"/>
<protein>
    <submittedName>
        <fullName evidence="2">Uncharacterized protein</fullName>
    </submittedName>
</protein>
<dbReference type="AlphaFoldDB" id="A0A0B1SIE8"/>
<dbReference type="OrthoDB" id="5853322at2759"/>
<feature type="compositionally biased region" description="Basic and acidic residues" evidence="1">
    <location>
        <begin position="49"/>
        <end position="61"/>
    </location>
</feature>
<feature type="region of interest" description="Disordered" evidence="1">
    <location>
        <begin position="29"/>
        <end position="64"/>
    </location>
</feature>
<organism evidence="2 3">
    <name type="scientific">Oesophagostomum dentatum</name>
    <name type="common">Nodular worm</name>
    <dbReference type="NCBI Taxonomy" id="61180"/>
    <lineage>
        <taxon>Eukaryota</taxon>
        <taxon>Metazoa</taxon>
        <taxon>Ecdysozoa</taxon>
        <taxon>Nematoda</taxon>
        <taxon>Chromadorea</taxon>
        <taxon>Rhabditida</taxon>
        <taxon>Rhabditina</taxon>
        <taxon>Rhabditomorpha</taxon>
        <taxon>Strongyloidea</taxon>
        <taxon>Strongylidae</taxon>
        <taxon>Oesophagostomum</taxon>
    </lineage>
</organism>
<accession>A0A0B1SIE8</accession>
<reference evidence="2 3" key="1">
    <citation type="submission" date="2014-03" db="EMBL/GenBank/DDBJ databases">
        <title>Draft genome of the hookworm Oesophagostomum dentatum.</title>
        <authorList>
            <person name="Mitreva M."/>
        </authorList>
    </citation>
    <scope>NUCLEOTIDE SEQUENCE [LARGE SCALE GENOMIC DNA]</scope>
    <source>
        <strain evidence="2 3">OD-Hann</strain>
    </source>
</reference>
<keyword evidence="3" id="KW-1185">Reference proteome</keyword>